<dbReference type="Pfam" id="PF12787">
    <property type="entry name" value="EcsC"/>
    <property type="match status" value="1"/>
</dbReference>
<dbReference type="Proteomes" id="UP000245998">
    <property type="component" value="Unassembled WGS sequence"/>
</dbReference>
<name>A0A2U1K1K5_9BACI</name>
<evidence type="ECO:0000313" key="2">
    <source>
        <dbReference type="Proteomes" id="UP000245998"/>
    </source>
</evidence>
<gene>
    <name evidence="1" type="ORF">DCC39_09860</name>
</gene>
<accession>A0A2U1K1K5</accession>
<keyword evidence="2" id="KW-1185">Reference proteome</keyword>
<dbReference type="PANTHER" id="PTHR41260:SF1">
    <property type="entry name" value="PROTEIN ECSC"/>
    <property type="match status" value="1"/>
</dbReference>
<dbReference type="EMBL" id="QCZG01000018">
    <property type="protein sequence ID" value="PWA11135.1"/>
    <property type="molecule type" value="Genomic_DNA"/>
</dbReference>
<dbReference type="OrthoDB" id="2040879at2"/>
<dbReference type="AlphaFoldDB" id="A0A2U1K1K5"/>
<evidence type="ECO:0000313" key="1">
    <source>
        <dbReference type="EMBL" id="PWA11135.1"/>
    </source>
</evidence>
<comment type="caution">
    <text evidence="1">The sequence shown here is derived from an EMBL/GenBank/DDBJ whole genome shotgun (WGS) entry which is preliminary data.</text>
</comment>
<dbReference type="InterPro" id="IPR024787">
    <property type="entry name" value="EcsC"/>
</dbReference>
<dbReference type="RefSeq" id="WP_116554730.1">
    <property type="nucleotide sequence ID" value="NZ_QCZG01000018.1"/>
</dbReference>
<reference evidence="1 2" key="1">
    <citation type="submission" date="2018-04" db="EMBL/GenBank/DDBJ databases">
        <title>Camelliibacillus theae gen. nov., sp. nov., isolated from Pu'er tea.</title>
        <authorList>
            <person name="Niu L."/>
        </authorList>
    </citation>
    <scope>NUCLEOTIDE SEQUENCE [LARGE SCALE GENOMIC DNA]</scope>
    <source>
        <strain evidence="1 2">T8</strain>
    </source>
</reference>
<proteinExistence type="predicted"/>
<organism evidence="1 2">
    <name type="scientific">Pueribacillus theae</name>
    <dbReference type="NCBI Taxonomy" id="2171751"/>
    <lineage>
        <taxon>Bacteria</taxon>
        <taxon>Bacillati</taxon>
        <taxon>Bacillota</taxon>
        <taxon>Bacilli</taxon>
        <taxon>Bacillales</taxon>
        <taxon>Bacillaceae</taxon>
        <taxon>Pueribacillus</taxon>
    </lineage>
</organism>
<protein>
    <submittedName>
        <fullName evidence="1">ABC transporter substrate-binding protein</fullName>
    </submittedName>
</protein>
<dbReference type="PANTHER" id="PTHR41260">
    <property type="entry name" value="PROTEIN ECSC"/>
    <property type="match status" value="1"/>
</dbReference>
<sequence length="272" mass="31792">MSLTKKERAIYEDILRWEEDFFQNPERQQQPSKPLFRFDGESLELLDNLLFLFNLFMQSTKWHTSAADKLLDEARNFDESIQTIGDMQRLPVHTLMYISKRRIDKEQIRSLLQGGLSGTGNLLFLGLDLPSLLVLNLRAVQFIAMTYGYSVIHPVEMLLSLKVFYTATISKKDQYAMWKNLEEEAKMLNHPFFYEGSDKIIDNDWLQNQLKQIAKAFLIMMLRKKTRQGIPFLSIAIGAWLNYHFSHKVLEIADKFYAKRLLEERAAAGDEL</sequence>